<dbReference type="PANTHER" id="PTHR45266">
    <property type="entry name" value="OXALOACETATE DECARBOXYLASE ALPHA CHAIN"/>
    <property type="match status" value="1"/>
</dbReference>
<comment type="function">
    <text evidence="3">This protein is a component of the acetyl coenzyme A carboxylase complex; first, biotin carboxylase catalyzes the carboxylation of the carrier protein and then the transcarboxylase transfers the carboxyl group to form malonyl-CoA.</text>
</comment>
<name>A0A1T4Y3C9_9CLOT</name>
<dbReference type="Pfam" id="PF00364">
    <property type="entry name" value="Biotin_lipoyl"/>
    <property type="match status" value="1"/>
</dbReference>
<organism evidence="5 6">
    <name type="scientific">Caloramator quimbayensis</name>
    <dbReference type="NCBI Taxonomy" id="1147123"/>
    <lineage>
        <taxon>Bacteria</taxon>
        <taxon>Bacillati</taxon>
        <taxon>Bacillota</taxon>
        <taxon>Clostridia</taxon>
        <taxon>Eubacteriales</taxon>
        <taxon>Clostridiaceae</taxon>
        <taxon>Caloramator</taxon>
    </lineage>
</organism>
<dbReference type="InterPro" id="IPR001249">
    <property type="entry name" value="AcCoA_biotinCC"/>
</dbReference>
<protein>
    <recommendedName>
        <fullName evidence="1 3">Biotin carboxyl carrier protein of acetyl-CoA carboxylase</fullName>
    </recommendedName>
</protein>
<dbReference type="InterPro" id="IPR050709">
    <property type="entry name" value="Biotin_Carboxyl_Carrier/Decarb"/>
</dbReference>
<comment type="pathway">
    <text evidence="3">Lipid metabolism; fatty acid biosynthesis.</text>
</comment>
<keyword evidence="3" id="KW-0444">Lipid biosynthesis</keyword>
<dbReference type="OrthoDB" id="9811735at2"/>
<dbReference type="Gene3D" id="2.40.50.100">
    <property type="match status" value="1"/>
</dbReference>
<evidence type="ECO:0000259" key="4">
    <source>
        <dbReference type="PROSITE" id="PS50968"/>
    </source>
</evidence>
<dbReference type="InterPro" id="IPR000089">
    <property type="entry name" value="Biotin_lipoyl"/>
</dbReference>
<dbReference type="PROSITE" id="PS50968">
    <property type="entry name" value="BIOTINYL_LIPOYL"/>
    <property type="match status" value="1"/>
</dbReference>
<dbReference type="AlphaFoldDB" id="A0A1T4Y3C9"/>
<feature type="domain" description="Lipoyl-binding" evidence="4">
    <location>
        <begin position="70"/>
        <end position="146"/>
    </location>
</feature>
<evidence type="ECO:0000256" key="3">
    <source>
        <dbReference type="RuleBase" id="RU364072"/>
    </source>
</evidence>
<dbReference type="EMBL" id="FUYH01000020">
    <property type="protein sequence ID" value="SKA96143.1"/>
    <property type="molecule type" value="Genomic_DNA"/>
</dbReference>
<keyword evidence="3" id="KW-0276">Fatty acid metabolism</keyword>
<keyword evidence="3" id="KW-0275">Fatty acid biosynthesis</keyword>
<dbReference type="PRINTS" id="PR01071">
    <property type="entry name" value="ACOABIOTINCC"/>
</dbReference>
<dbReference type="RefSeq" id="WP_078697271.1">
    <property type="nucleotide sequence ID" value="NZ_FUYH01000020.1"/>
</dbReference>
<dbReference type="Proteomes" id="UP000190105">
    <property type="component" value="Unassembled WGS sequence"/>
</dbReference>
<dbReference type="InterPro" id="IPR011053">
    <property type="entry name" value="Single_hybrid_motif"/>
</dbReference>
<keyword evidence="6" id="KW-1185">Reference proteome</keyword>
<evidence type="ECO:0000256" key="2">
    <source>
        <dbReference type="ARBA" id="ARBA00023267"/>
    </source>
</evidence>
<keyword evidence="2 3" id="KW-0092">Biotin</keyword>
<dbReference type="UniPathway" id="UPA00094"/>
<evidence type="ECO:0000256" key="1">
    <source>
        <dbReference type="ARBA" id="ARBA00017562"/>
    </source>
</evidence>
<dbReference type="GO" id="GO:0009317">
    <property type="term" value="C:acetyl-CoA carboxylase complex"/>
    <property type="evidence" value="ECO:0007669"/>
    <property type="project" value="InterPro"/>
</dbReference>
<dbReference type="GO" id="GO:0006633">
    <property type="term" value="P:fatty acid biosynthetic process"/>
    <property type="evidence" value="ECO:0007669"/>
    <property type="project" value="UniProtKB-UniPathway"/>
</dbReference>
<gene>
    <name evidence="5" type="ORF">SAMN05443428_12028</name>
</gene>
<dbReference type="CDD" id="cd06850">
    <property type="entry name" value="biotinyl_domain"/>
    <property type="match status" value="1"/>
</dbReference>
<accession>A0A1T4Y3C9</accession>
<proteinExistence type="predicted"/>
<reference evidence="6" key="1">
    <citation type="submission" date="2017-02" db="EMBL/GenBank/DDBJ databases">
        <authorList>
            <person name="Varghese N."/>
            <person name="Submissions S."/>
        </authorList>
    </citation>
    <scope>NUCLEOTIDE SEQUENCE [LARGE SCALE GENOMIC DNA]</scope>
    <source>
        <strain evidence="6">USBA 833</strain>
    </source>
</reference>
<sequence>MEIKDIKEIIKAIDMSSISEFEFQKGDMRILIKKNDEIKNIKFIKEPEVESTVVIEEKAQAKEEIKEEELYFIKSPIVGTFYSSPNPDSKPYVEVGSKVKKGDVLCIVEAMKLMNEITCDVDGEIVKIMADNGSFVEYGQPLFGIRKV</sequence>
<dbReference type="PANTHER" id="PTHR45266:SF3">
    <property type="entry name" value="OXALOACETATE DECARBOXYLASE ALPHA CHAIN"/>
    <property type="match status" value="1"/>
</dbReference>
<dbReference type="SUPFAM" id="SSF51230">
    <property type="entry name" value="Single hybrid motif"/>
    <property type="match status" value="1"/>
</dbReference>
<keyword evidence="3" id="KW-0443">Lipid metabolism</keyword>
<evidence type="ECO:0000313" key="5">
    <source>
        <dbReference type="EMBL" id="SKA96143.1"/>
    </source>
</evidence>
<evidence type="ECO:0000313" key="6">
    <source>
        <dbReference type="Proteomes" id="UP000190105"/>
    </source>
</evidence>
<dbReference type="STRING" id="1147123.SAMN05443428_12028"/>
<dbReference type="NCBIfam" id="TIGR00531">
    <property type="entry name" value="BCCP"/>
    <property type="match status" value="1"/>
</dbReference>
<dbReference type="GO" id="GO:0003989">
    <property type="term" value="F:acetyl-CoA carboxylase activity"/>
    <property type="evidence" value="ECO:0007669"/>
    <property type="project" value="InterPro"/>
</dbReference>